<dbReference type="KEGG" id="cbf:CLI_1731"/>
<dbReference type="EMBL" id="CP000728">
    <property type="protein sequence ID" value="ABS40677.1"/>
    <property type="molecule type" value="Genomic_DNA"/>
</dbReference>
<protein>
    <recommendedName>
        <fullName evidence="4">Phage protein</fullName>
    </recommendedName>
</protein>
<dbReference type="AlphaFoldDB" id="A7GDY1"/>
<reference evidence="3" key="1">
    <citation type="submission" date="2007-06" db="EMBL/GenBank/DDBJ databases">
        <authorList>
            <person name="Brinkac L.M."/>
            <person name="Daugherty S."/>
            <person name="Dodson R.J."/>
            <person name="Madupu R."/>
            <person name="Brown J.L."/>
            <person name="Bruce D."/>
            <person name="Detter C."/>
            <person name="Munk C."/>
            <person name="Smith L.A."/>
            <person name="Smith T.J."/>
            <person name="White O."/>
            <person name="Brettin T.S."/>
        </authorList>
    </citation>
    <scope>NUCLEOTIDE SEQUENCE [LARGE SCALE GENOMIC DNA]</scope>
    <source>
        <strain evidence="3">Langeland / NCTC 10281 / Type F</strain>
    </source>
</reference>
<dbReference type="RefSeq" id="WP_012099739.1">
    <property type="nucleotide sequence ID" value="NC_009699.1"/>
</dbReference>
<feature type="signal peptide" evidence="1">
    <location>
        <begin position="1"/>
        <end position="23"/>
    </location>
</feature>
<sequence>MKKIAIGLLTALLIGVNVSSAYAAESCHVCGARIARGENHACCDYLGHDWLIHSKVSLKDGLTVWNECTRCHARI</sequence>
<gene>
    <name evidence="2" type="ordered locus">CLI_1731</name>
</gene>
<organism evidence="2 3">
    <name type="scientific">Clostridium botulinum (strain Langeland / NCTC 10281 / Type F)</name>
    <dbReference type="NCBI Taxonomy" id="441772"/>
    <lineage>
        <taxon>Bacteria</taxon>
        <taxon>Bacillati</taxon>
        <taxon>Bacillota</taxon>
        <taxon>Clostridia</taxon>
        <taxon>Eubacteriales</taxon>
        <taxon>Clostridiaceae</taxon>
        <taxon>Clostridium</taxon>
    </lineage>
</organism>
<accession>A7GDY1</accession>
<evidence type="ECO:0008006" key="4">
    <source>
        <dbReference type="Google" id="ProtNLM"/>
    </source>
</evidence>
<feature type="chain" id="PRO_5002706472" description="Phage protein" evidence="1">
    <location>
        <begin position="24"/>
        <end position="75"/>
    </location>
</feature>
<dbReference type="Proteomes" id="UP000002410">
    <property type="component" value="Chromosome"/>
</dbReference>
<evidence type="ECO:0000313" key="2">
    <source>
        <dbReference type="EMBL" id="ABS40677.1"/>
    </source>
</evidence>
<proteinExistence type="predicted"/>
<evidence type="ECO:0000313" key="3">
    <source>
        <dbReference type="Proteomes" id="UP000002410"/>
    </source>
</evidence>
<name>A7GDY1_CLOBL</name>
<dbReference type="HOGENOM" id="CLU_2664505_0_0_9"/>
<keyword evidence="1" id="KW-0732">Signal</keyword>
<evidence type="ECO:0000256" key="1">
    <source>
        <dbReference type="SAM" id="SignalP"/>
    </source>
</evidence>